<evidence type="ECO:0000313" key="2">
    <source>
        <dbReference type="EMBL" id="SLN12321.1"/>
    </source>
</evidence>
<dbReference type="EMBL" id="FWFR01000001">
    <property type="protein sequence ID" value="SLN12321.1"/>
    <property type="molecule type" value="Genomic_DNA"/>
</dbReference>
<dbReference type="Gene3D" id="2.60.40.1880">
    <property type="entry name" value="Invasion associated locus B (IalB) protein"/>
    <property type="match status" value="1"/>
</dbReference>
<evidence type="ECO:0000256" key="1">
    <source>
        <dbReference type="SAM" id="SignalP"/>
    </source>
</evidence>
<dbReference type="InterPro" id="IPR010642">
    <property type="entry name" value="Invasion_prot_B"/>
</dbReference>
<dbReference type="InterPro" id="IPR038696">
    <property type="entry name" value="IalB_sf"/>
</dbReference>
<accession>A0A1Y5R9L1</accession>
<keyword evidence="3" id="KW-1185">Reference proteome</keyword>
<gene>
    <name evidence="2" type="ORF">OCH7691_00147</name>
</gene>
<feature type="signal peptide" evidence="1">
    <location>
        <begin position="1"/>
        <end position="35"/>
    </location>
</feature>
<dbReference type="AlphaFoldDB" id="A0A1Y5R9L1"/>
<sequence>MEIAPSQRYLLIAMLKIALLPLLAVVLAFAGPASAQTPPQSIGSFRDWTAYSWVKDGEKICYMISRPKSSEPKGANRGDIYIMVTHRQAAGAKEVVSHNTGYPYDSAVPVQVTVDGKSFQLTLISDETAWAADSTTDATIIDAMRRGAKMSVVGVSTRGTRTTDTYSLLGFSAAQGAIRQSCR</sequence>
<evidence type="ECO:0008006" key="4">
    <source>
        <dbReference type="Google" id="ProtNLM"/>
    </source>
</evidence>
<dbReference type="OrthoDB" id="9806572at2"/>
<dbReference type="InParanoid" id="A0A1Y5R9L1"/>
<dbReference type="Proteomes" id="UP000193200">
    <property type="component" value="Unassembled WGS sequence"/>
</dbReference>
<reference evidence="2 3" key="1">
    <citation type="submission" date="2017-03" db="EMBL/GenBank/DDBJ databases">
        <authorList>
            <person name="Afonso C.L."/>
            <person name="Miller P.J."/>
            <person name="Scott M.A."/>
            <person name="Spackman E."/>
            <person name="Goraichik I."/>
            <person name="Dimitrov K.M."/>
            <person name="Suarez D.L."/>
            <person name="Swayne D.E."/>
        </authorList>
    </citation>
    <scope>NUCLEOTIDE SEQUENCE [LARGE SCALE GENOMIC DNA]</scope>
    <source>
        <strain evidence="2 3">CECT 7691</strain>
    </source>
</reference>
<feature type="chain" id="PRO_5013345888" description="Invasion associated locus B (IalB) protein" evidence="1">
    <location>
        <begin position="36"/>
        <end position="183"/>
    </location>
</feature>
<proteinExistence type="predicted"/>
<keyword evidence="1" id="KW-0732">Signal</keyword>
<evidence type="ECO:0000313" key="3">
    <source>
        <dbReference type="Proteomes" id="UP000193200"/>
    </source>
</evidence>
<organism evidence="2 3">
    <name type="scientific">Oceanibacterium hippocampi</name>
    <dbReference type="NCBI Taxonomy" id="745714"/>
    <lineage>
        <taxon>Bacteria</taxon>
        <taxon>Pseudomonadati</taxon>
        <taxon>Pseudomonadota</taxon>
        <taxon>Alphaproteobacteria</taxon>
        <taxon>Sneathiellales</taxon>
        <taxon>Sneathiellaceae</taxon>
        <taxon>Oceanibacterium</taxon>
    </lineage>
</organism>
<name>A0A1Y5R9L1_9PROT</name>
<dbReference type="Pfam" id="PF06776">
    <property type="entry name" value="IalB"/>
    <property type="match status" value="1"/>
</dbReference>
<dbReference type="RefSeq" id="WP_085881517.1">
    <property type="nucleotide sequence ID" value="NZ_FWFR01000001.1"/>
</dbReference>
<protein>
    <recommendedName>
        <fullName evidence="4">Invasion associated locus B (IalB) protein</fullName>
    </recommendedName>
</protein>